<evidence type="ECO:0000313" key="2">
    <source>
        <dbReference type="Proteomes" id="UP000598971"/>
    </source>
</evidence>
<keyword evidence="2" id="KW-1185">Reference proteome</keyword>
<proteinExistence type="predicted"/>
<dbReference type="Proteomes" id="UP000598971">
    <property type="component" value="Unassembled WGS sequence"/>
</dbReference>
<accession>A0A8J8FDL2</accession>
<sequence>MKAPVIDNSEKNSRRKWLFGLSALSLFPLLKFGFFRKKNTVISCAPAAEKKTMKLLTQDGRLVEVDMANISSAKQKITDKELQGWVKKS</sequence>
<protein>
    <submittedName>
        <fullName evidence="1">Uncharacterized protein</fullName>
    </submittedName>
</protein>
<name>A0A8J8FDL2_9BACT</name>
<dbReference type="AlphaFoldDB" id="A0A8J8FDL2"/>
<organism evidence="1 2">
    <name type="scientific">Limnovirga soli</name>
    <dbReference type="NCBI Taxonomy" id="2656915"/>
    <lineage>
        <taxon>Bacteria</taxon>
        <taxon>Pseudomonadati</taxon>
        <taxon>Bacteroidota</taxon>
        <taxon>Chitinophagia</taxon>
        <taxon>Chitinophagales</taxon>
        <taxon>Chitinophagaceae</taxon>
        <taxon>Limnovirga</taxon>
    </lineage>
</organism>
<evidence type="ECO:0000313" key="1">
    <source>
        <dbReference type="EMBL" id="NNV55557.1"/>
    </source>
</evidence>
<dbReference type="RefSeq" id="WP_171607477.1">
    <property type="nucleotide sequence ID" value="NZ_WHPF01000005.1"/>
</dbReference>
<dbReference type="EMBL" id="WHPF01000005">
    <property type="protein sequence ID" value="NNV55557.1"/>
    <property type="molecule type" value="Genomic_DNA"/>
</dbReference>
<comment type="caution">
    <text evidence="1">The sequence shown here is derived from an EMBL/GenBank/DDBJ whole genome shotgun (WGS) entry which is preliminary data.</text>
</comment>
<reference evidence="1" key="1">
    <citation type="submission" date="2019-10" db="EMBL/GenBank/DDBJ databases">
        <title>Draft genome sequence of Panacibacter sp. KCS-6.</title>
        <authorList>
            <person name="Yim K.J."/>
        </authorList>
    </citation>
    <scope>NUCLEOTIDE SEQUENCE</scope>
    <source>
        <strain evidence="1">KCS-6</strain>
    </source>
</reference>
<gene>
    <name evidence="1" type="ORF">GD597_08815</name>
</gene>